<accession>A0A022RYD6</accession>
<comment type="similarity">
    <text evidence="1">Belongs to the UDP-glycosyltransferase family.</text>
</comment>
<dbReference type="AlphaFoldDB" id="A0A022RYD6"/>
<organism evidence="2 3">
    <name type="scientific">Erythranthe guttata</name>
    <name type="common">Yellow monkey flower</name>
    <name type="synonym">Mimulus guttatus</name>
    <dbReference type="NCBI Taxonomy" id="4155"/>
    <lineage>
        <taxon>Eukaryota</taxon>
        <taxon>Viridiplantae</taxon>
        <taxon>Streptophyta</taxon>
        <taxon>Embryophyta</taxon>
        <taxon>Tracheophyta</taxon>
        <taxon>Spermatophyta</taxon>
        <taxon>Magnoliopsida</taxon>
        <taxon>eudicotyledons</taxon>
        <taxon>Gunneridae</taxon>
        <taxon>Pentapetalae</taxon>
        <taxon>asterids</taxon>
        <taxon>lamiids</taxon>
        <taxon>Lamiales</taxon>
        <taxon>Phrymaceae</taxon>
        <taxon>Erythranthe</taxon>
    </lineage>
</organism>
<proteinExistence type="inferred from homology"/>
<dbReference type="PANTHER" id="PTHR11926">
    <property type="entry name" value="GLUCOSYL/GLUCURONOSYL TRANSFERASES"/>
    <property type="match status" value="1"/>
</dbReference>
<dbReference type="SUPFAM" id="SSF56112">
    <property type="entry name" value="Protein kinase-like (PK-like)"/>
    <property type="match status" value="1"/>
</dbReference>
<dbReference type="PANTHER" id="PTHR11926:SF774">
    <property type="entry name" value="UDP-GLYCOSYLTRANSFERASE 85A1-RELATED"/>
    <property type="match status" value="1"/>
</dbReference>
<name>A0A022RYD6_ERYGU</name>
<reference evidence="2 3" key="1">
    <citation type="journal article" date="2013" name="Proc. Natl. Acad. Sci. U.S.A.">
        <title>Fine-scale variation in meiotic recombination in Mimulus inferred from population shotgun sequencing.</title>
        <authorList>
            <person name="Hellsten U."/>
            <person name="Wright K.M."/>
            <person name="Jenkins J."/>
            <person name="Shu S."/>
            <person name="Yuan Y."/>
            <person name="Wessler S.R."/>
            <person name="Schmutz J."/>
            <person name="Willis J.H."/>
            <person name="Rokhsar D.S."/>
        </authorList>
    </citation>
    <scope>NUCLEOTIDE SEQUENCE [LARGE SCALE GENOMIC DNA]</scope>
    <source>
        <strain evidence="3">cv. DUN x IM62</strain>
    </source>
</reference>
<dbReference type="eggNOG" id="KOG1192">
    <property type="taxonomic scope" value="Eukaryota"/>
</dbReference>
<evidence type="ECO:0000313" key="2">
    <source>
        <dbReference type="EMBL" id="EYU45069.1"/>
    </source>
</evidence>
<evidence type="ECO:0000313" key="3">
    <source>
        <dbReference type="Proteomes" id="UP000030748"/>
    </source>
</evidence>
<sequence length="248" mass="27607">MKKKTTENLQLETEHVNTFDELEEEVLSAVRSRFHTVYTIGPLQLLEKEIYGGGGDAIGSNLWKEDMECLEWLDKKKNDAVLYIKFGSITPLSAGQMFEFAWGFGSAGGVSGGDEWAGLACRVVPPAGEGSGTRGGGGFLTHCGWNSTVETISEEFASLIEMSTGKSPWPNAAATLHRIAFYGEAPEIPGFMSSEAKDFLSKFLRVDPKQRWTAKEQIRDSKLLFLTKFDSNIQREDRRRHVFSDEHS</sequence>
<dbReference type="Gene3D" id="3.40.50.2000">
    <property type="entry name" value="Glycogen Phosphorylase B"/>
    <property type="match status" value="3"/>
</dbReference>
<dbReference type="OrthoDB" id="5835829at2759"/>
<protein>
    <recommendedName>
        <fullName evidence="4">Protein kinase domain-containing protein</fullName>
    </recommendedName>
</protein>
<keyword evidence="3" id="KW-1185">Reference proteome</keyword>
<dbReference type="Proteomes" id="UP000030748">
    <property type="component" value="Unassembled WGS sequence"/>
</dbReference>
<dbReference type="Gene3D" id="1.10.510.10">
    <property type="entry name" value="Transferase(Phosphotransferase) domain 1"/>
    <property type="match status" value="1"/>
</dbReference>
<evidence type="ECO:0008006" key="4">
    <source>
        <dbReference type="Google" id="ProtNLM"/>
    </source>
</evidence>
<evidence type="ECO:0000256" key="1">
    <source>
        <dbReference type="ARBA" id="ARBA00009995"/>
    </source>
</evidence>
<gene>
    <name evidence="2" type="ORF">MIMGU_mgv1a026153mg</name>
</gene>
<dbReference type="EMBL" id="KI630201">
    <property type="protein sequence ID" value="EYU45069.1"/>
    <property type="molecule type" value="Genomic_DNA"/>
</dbReference>
<dbReference type="InterPro" id="IPR011009">
    <property type="entry name" value="Kinase-like_dom_sf"/>
</dbReference>
<dbReference type="SUPFAM" id="SSF53756">
    <property type="entry name" value="UDP-Glycosyltransferase/glycogen phosphorylase"/>
    <property type="match status" value="1"/>
</dbReference>
<dbReference type="KEGG" id="egt:105966724"/>